<keyword evidence="2 3" id="KW-0732">Signal</keyword>
<proteinExistence type="inferred from homology"/>
<feature type="signal peptide" evidence="3">
    <location>
        <begin position="1"/>
        <end position="23"/>
    </location>
</feature>
<gene>
    <name evidence="5" type="ORF">WNY59_04265</name>
</gene>
<keyword evidence="6" id="KW-1185">Reference proteome</keyword>
<dbReference type="Gene3D" id="3.40.50.2300">
    <property type="match status" value="2"/>
</dbReference>
<evidence type="ECO:0000256" key="2">
    <source>
        <dbReference type="ARBA" id="ARBA00022729"/>
    </source>
</evidence>
<feature type="chain" id="PRO_5045570175" evidence="3">
    <location>
        <begin position="24"/>
        <end position="338"/>
    </location>
</feature>
<dbReference type="Pfam" id="PF13458">
    <property type="entry name" value="Peripla_BP_6"/>
    <property type="match status" value="1"/>
</dbReference>
<accession>A0ABU9T3V4</accession>
<feature type="domain" description="Leucine-binding protein" evidence="4">
    <location>
        <begin position="51"/>
        <end position="247"/>
    </location>
</feature>
<dbReference type="InterPro" id="IPR028082">
    <property type="entry name" value="Peripla_BP_I"/>
</dbReference>
<sequence>MKLQPFKIALTCTFVFSAFTVMAQEMQLIAPMSGTSTFIGKQMVKGSGQDAADDACKAETAATATDTALNNGARFIYGLPCIEALDAAADRVVASSNDSIILALGVEVDDITNRDKRAHWPVFRLGPKTSDEAVIIGEYLKASWRDKPFAIIDDGTLYGRQLAQDVRALLEDDKLTPVFTDTYRPLLERQAGLVRRIVKSGATHVFVGGDAYDVSIMGTDAQAIGADLVFAGGSAFLAPPADGTLPEGAQFAGLSDVSKSTDGAYFAALAKAASQIGTQALNYAKDNDTTMARAMTAQAFETDLGLIRFDLNGENDRQWFSVFEVKGGKPTPIQENNG</sequence>
<dbReference type="PANTHER" id="PTHR47151:SF2">
    <property type="entry name" value="AMINO ACID BINDING PROTEIN"/>
    <property type="match status" value="1"/>
</dbReference>
<dbReference type="InterPro" id="IPR028081">
    <property type="entry name" value="Leu-bd"/>
</dbReference>
<evidence type="ECO:0000313" key="5">
    <source>
        <dbReference type="EMBL" id="MEM5500800.1"/>
    </source>
</evidence>
<dbReference type="EMBL" id="JBBMQO010000002">
    <property type="protein sequence ID" value="MEM5500800.1"/>
    <property type="molecule type" value="Genomic_DNA"/>
</dbReference>
<comment type="similarity">
    <text evidence="1">Belongs to the leucine-binding protein family.</text>
</comment>
<dbReference type="Proteomes" id="UP001477870">
    <property type="component" value="Unassembled WGS sequence"/>
</dbReference>
<evidence type="ECO:0000256" key="3">
    <source>
        <dbReference type="SAM" id="SignalP"/>
    </source>
</evidence>
<evidence type="ECO:0000313" key="6">
    <source>
        <dbReference type="Proteomes" id="UP001477870"/>
    </source>
</evidence>
<evidence type="ECO:0000259" key="4">
    <source>
        <dbReference type="Pfam" id="PF13458"/>
    </source>
</evidence>
<reference evidence="5 6" key="1">
    <citation type="submission" date="2024-03" db="EMBL/GenBank/DDBJ databases">
        <title>Community enrichment and isolation of bacterial strains for fucoidan degradation.</title>
        <authorList>
            <person name="Sichert A."/>
        </authorList>
    </citation>
    <scope>NUCLEOTIDE SEQUENCE [LARGE SCALE GENOMIC DNA]</scope>
    <source>
        <strain evidence="5 6">AS62</strain>
    </source>
</reference>
<evidence type="ECO:0000256" key="1">
    <source>
        <dbReference type="ARBA" id="ARBA00010062"/>
    </source>
</evidence>
<dbReference type="SUPFAM" id="SSF53822">
    <property type="entry name" value="Periplasmic binding protein-like I"/>
    <property type="match status" value="1"/>
</dbReference>
<organism evidence="5 6">
    <name type="scientific">Ahrensia kielensis</name>
    <dbReference type="NCBI Taxonomy" id="76980"/>
    <lineage>
        <taxon>Bacteria</taxon>
        <taxon>Pseudomonadati</taxon>
        <taxon>Pseudomonadota</taxon>
        <taxon>Alphaproteobacteria</taxon>
        <taxon>Hyphomicrobiales</taxon>
        <taxon>Ahrensiaceae</taxon>
        <taxon>Ahrensia</taxon>
    </lineage>
</organism>
<dbReference type="PANTHER" id="PTHR47151">
    <property type="entry name" value="LEU/ILE/VAL-BINDING ABC TRANSPORTER SUBUNIT"/>
    <property type="match status" value="1"/>
</dbReference>
<name>A0ABU9T3V4_9HYPH</name>
<comment type="caution">
    <text evidence="5">The sequence shown here is derived from an EMBL/GenBank/DDBJ whole genome shotgun (WGS) entry which is preliminary data.</text>
</comment>
<protein>
    <submittedName>
        <fullName evidence="5">ABC transporter substrate-binding protein</fullName>
    </submittedName>
</protein>